<dbReference type="HAMAP" id="MF_01152">
    <property type="entry name" value="DnaJ"/>
    <property type="match status" value="1"/>
</dbReference>
<dbReference type="InterPro" id="IPR018253">
    <property type="entry name" value="DnaJ_domain_CS"/>
</dbReference>
<keyword evidence="7 13" id="KW-0863">Zinc-finger</keyword>
<feature type="compositionally biased region" description="Basic residues" evidence="16">
    <location>
        <begin position="808"/>
        <end position="820"/>
    </location>
</feature>
<gene>
    <name evidence="21" type="ORF">EV420DRAFT_1473028</name>
</gene>
<feature type="compositionally biased region" description="Low complexity" evidence="16">
    <location>
        <begin position="1553"/>
        <end position="1563"/>
    </location>
</feature>
<evidence type="ECO:0000256" key="1">
    <source>
        <dbReference type="ARBA" id="ARBA00004123"/>
    </source>
</evidence>
<dbReference type="EC" id="2.3.1.48" evidence="3 14"/>
<feature type="compositionally biased region" description="Polar residues" evidence="16">
    <location>
        <begin position="776"/>
        <end position="785"/>
    </location>
</feature>
<feature type="compositionally biased region" description="Low complexity" evidence="16">
    <location>
        <begin position="1869"/>
        <end position="1883"/>
    </location>
</feature>
<dbReference type="FunFam" id="2.10.230.10:FF:000001">
    <property type="entry name" value="DnaJ subfamily A member 2"/>
    <property type="match status" value="1"/>
</dbReference>
<evidence type="ECO:0000259" key="20">
    <source>
        <dbReference type="PROSITE" id="PS51726"/>
    </source>
</evidence>
<feature type="compositionally biased region" description="Acidic residues" evidence="16">
    <location>
        <begin position="2080"/>
        <end position="2092"/>
    </location>
</feature>
<dbReference type="InterPro" id="IPR040706">
    <property type="entry name" value="Zf-MYST"/>
</dbReference>
<dbReference type="Proteomes" id="UP001175211">
    <property type="component" value="Unassembled WGS sequence"/>
</dbReference>
<feature type="compositionally biased region" description="Low complexity" evidence="16">
    <location>
        <begin position="794"/>
        <end position="805"/>
    </location>
</feature>
<evidence type="ECO:0000256" key="8">
    <source>
        <dbReference type="ARBA" id="ARBA00022833"/>
    </source>
</evidence>
<dbReference type="PROSITE" id="PS00636">
    <property type="entry name" value="DNAJ_1"/>
    <property type="match status" value="1"/>
</dbReference>
<feature type="region of interest" description="Disordered" evidence="16">
    <location>
        <begin position="2109"/>
        <end position="2148"/>
    </location>
</feature>
<feature type="active site" description="Proton donor/acceptor" evidence="12">
    <location>
        <position position="1195"/>
    </location>
</feature>
<dbReference type="Pfam" id="PF00628">
    <property type="entry name" value="PHD"/>
    <property type="match status" value="1"/>
</dbReference>
<feature type="compositionally biased region" description="Basic and acidic residues" evidence="16">
    <location>
        <begin position="1694"/>
        <end position="1703"/>
    </location>
</feature>
<feature type="region of interest" description="Disordered" evidence="16">
    <location>
        <begin position="845"/>
        <end position="947"/>
    </location>
</feature>
<dbReference type="InterPro" id="IPR050603">
    <property type="entry name" value="MYST_HAT"/>
</dbReference>
<name>A0AA39U8V2_ARMTA</name>
<dbReference type="SMART" id="SM00249">
    <property type="entry name" value="PHD"/>
    <property type="match status" value="2"/>
</dbReference>
<comment type="subcellular location">
    <subcellularLocation>
        <location evidence="1 14">Nucleus</location>
    </subcellularLocation>
</comment>
<dbReference type="GO" id="GO:0003682">
    <property type="term" value="F:chromatin binding"/>
    <property type="evidence" value="ECO:0007669"/>
    <property type="project" value="TreeGrafter"/>
</dbReference>
<dbReference type="CDD" id="cd10719">
    <property type="entry name" value="DnaJ_zf"/>
    <property type="match status" value="1"/>
</dbReference>
<dbReference type="GO" id="GO:0031507">
    <property type="term" value="P:heterochromatin formation"/>
    <property type="evidence" value="ECO:0007669"/>
    <property type="project" value="UniProtKB-ARBA"/>
</dbReference>
<feature type="domain" description="PHD-type" evidence="17">
    <location>
        <begin position="717"/>
        <end position="767"/>
    </location>
</feature>
<keyword evidence="11 14" id="KW-0539">Nucleus</keyword>
<keyword evidence="10" id="KW-0007">Acetylation</keyword>
<evidence type="ECO:0000259" key="19">
    <source>
        <dbReference type="PROSITE" id="PS51188"/>
    </source>
</evidence>
<feature type="compositionally biased region" description="Low complexity" evidence="16">
    <location>
        <begin position="2135"/>
        <end position="2147"/>
    </location>
</feature>
<feature type="region of interest" description="Disordered" evidence="16">
    <location>
        <begin position="2061"/>
        <end position="2093"/>
    </location>
</feature>
<dbReference type="SMART" id="SM00271">
    <property type="entry name" value="DnaJ"/>
    <property type="match status" value="1"/>
</dbReference>
<keyword evidence="6" id="KW-0677">Repeat</keyword>
<dbReference type="Gene3D" id="3.30.60.60">
    <property type="entry name" value="N-acetyl transferase-like"/>
    <property type="match status" value="1"/>
</dbReference>
<dbReference type="Gene3D" id="1.10.10.10">
    <property type="entry name" value="Winged helix-like DNA-binding domain superfamily/Winged helix DNA-binding domain"/>
    <property type="match status" value="1"/>
</dbReference>
<evidence type="ECO:0000313" key="21">
    <source>
        <dbReference type="EMBL" id="KAK0469890.1"/>
    </source>
</evidence>
<dbReference type="PRINTS" id="PR00625">
    <property type="entry name" value="JDOMAIN"/>
</dbReference>
<comment type="similarity">
    <text evidence="2 14">Belongs to the MYST (SAS/MOZ) family.</text>
</comment>
<dbReference type="Gene3D" id="1.10.287.110">
    <property type="entry name" value="DnaJ domain"/>
    <property type="match status" value="1"/>
</dbReference>
<evidence type="ECO:0000256" key="6">
    <source>
        <dbReference type="ARBA" id="ARBA00022737"/>
    </source>
</evidence>
<keyword evidence="22" id="KW-1185">Reference proteome</keyword>
<dbReference type="CDD" id="cd10747">
    <property type="entry name" value="DnaJ_C"/>
    <property type="match status" value="1"/>
</dbReference>
<evidence type="ECO:0000256" key="11">
    <source>
        <dbReference type="ARBA" id="ARBA00023242"/>
    </source>
</evidence>
<keyword evidence="15" id="KW-0175">Coiled coil</keyword>
<reference evidence="21" key="1">
    <citation type="submission" date="2023-06" db="EMBL/GenBank/DDBJ databases">
        <authorList>
            <consortium name="Lawrence Berkeley National Laboratory"/>
            <person name="Ahrendt S."/>
            <person name="Sahu N."/>
            <person name="Indic B."/>
            <person name="Wong-Bajracharya J."/>
            <person name="Merenyi Z."/>
            <person name="Ke H.-M."/>
            <person name="Monk M."/>
            <person name="Kocsube S."/>
            <person name="Drula E."/>
            <person name="Lipzen A."/>
            <person name="Balint B."/>
            <person name="Henrissat B."/>
            <person name="Andreopoulos B."/>
            <person name="Martin F.M."/>
            <person name="Harder C.B."/>
            <person name="Rigling D."/>
            <person name="Ford K.L."/>
            <person name="Foster G.D."/>
            <person name="Pangilinan J."/>
            <person name="Papanicolaou A."/>
            <person name="Barry K."/>
            <person name="LaButti K."/>
            <person name="Viragh M."/>
            <person name="Koriabine M."/>
            <person name="Yan M."/>
            <person name="Riley R."/>
            <person name="Champramary S."/>
            <person name="Plett K.L."/>
            <person name="Tsai I.J."/>
            <person name="Slot J."/>
            <person name="Sipos G."/>
            <person name="Plett J."/>
            <person name="Nagy L.G."/>
            <person name="Grigoriev I.V."/>
        </authorList>
    </citation>
    <scope>NUCLEOTIDE SEQUENCE</scope>
    <source>
        <strain evidence="21">CCBAS 213</strain>
    </source>
</reference>
<evidence type="ECO:0000256" key="15">
    <source>
        <dbReference type="SAM" id="Coils"/>
    </source>
</evidence>
<feature type="compositionally biased region" description="Basic and acidic residues" evidence="16">
    <location>
        <begin position="913"/>
        <end position="925"/>
    </location>
</feature>
<keyword evidence="5 13" id="KW-0479">Metal-binding</keyword>
<dbReference type="PANTHER" id="PTHR10615">
    <property type="entry name" value="HISTONE ACETYLTRANSFERASE"/>
    <property type="match status" value="1"/>
</dbReference>
<feature type="compositionally biased region" description="Polar residues" evidence="16">
    <location>
        <begin position="1522"/>
        <end position="1546"/>
    </location>
</feature>
<dbReference type="GO" id="GO:0003712">
    <property type="term" value="F:transcription coregulator activity"/>
    <property type="evidence" value="ECO:0007669"/>
    <property type="project" value="TreeGrafter"/>
</dbReference>
<dbReference type="InterPro" id="IPR002939">
    <property type="entry name" value="DnaJ_C"/>
</dbReference>
<dbReference type="Gene3D" id="3.30.40.10">
    <property type="entry name" value="Zinc/RING finger domain, C3HC4 (zinc finger)"/>
    <property type="match status" value="1"/>
</dbReference>
<dbReference type="FunFam" id="3.40.630.30:FF:000001">
    <property type="entry name" value="Histone acetyltransferase"/>
    <property type="match status" value="1"/>
</dbReference>
<dbReference type="Gene3D" id="2.60.260.20">
    <property type="entry name" value="Urease metallochaperone UreE, N-terminal domain"/>
    <property type="match status" value="2"/>
</dbReference>
<dbReference type="SUPFAM" id="SSF49493">
    <property type="entry name" value="HSP40/DnaJ peptide-binding domain"/>
    <property type="match status" value="2"/>
</dbReference>
<keyword evidence="9" id="KW-0156">Chromatin regulator</keyword>
<keyword evidence="8 13" id="KW-0862">Zinc</keyword>
<evidence type="ECO:0000256" key="4">
    <source>
        <dbReference type="ARBA" id="ARBA00022679"/>
    </source>
</evidence>
<dbReference type="GO" id="GO:0008270">
    <property type="term" value="F:zinc ion binding"/>
    <property type="evidence" value="ECO:0007669"/>
    <property type="project" value="UniProtKB-KW"/>
</dbReference>
<dbReference type="InterPro" id="IPR008971">
    <property type="entry name" value="HSP40/DnaJ_pept-bd"/>
</dbReference>
<dbReference type="GO" id="GO:0031072">
    <property type="term" value="F:heat shock protein binding"/>
    <property type="evidence" value="ECO:0007669"/>
    <property type="project" value="InterPro"/>
</dbReference>
<protein>
    <recommendedName>
        <fullName evidence="3 14">Histone acetyltransferase</fullName>
        <ecNumber evidence="3 14">2.3.1.48</ecNumber>
    </recommendedName>
</protein>
<evidence type="ECO:0000313" key="22">
    <source>
        <dbReference type="Proteomes" id="UP001175211"/>
    </source>
</evidence>
<evidence type="ECO:0000256" key="7">
    <source>
        <dbReference type="ARBA" id="ARBA00022771"/>
    </source>
</evidence>
<dbReference type="SUPFAM" id="SSF57903">
    <property type="entry name" value="FYVE/PHD zinc finger"/>
    <property type="match status" value="1"/>
</dbReference>
<feature type="compositionally biased region" description="Basic residues" evidence="16">
    <location>
        <begin position="852"/>
        <end position="863"/>
    </location>
</feature>
<feature type="region of interest" description="Disordered" evidence="16">
    <location>
        <begin position="1776"/>
        <end position="1922"/>
    </location>
</feature>
<sequence length="2363" mass="260890">MSFSVPVDTELYDLLGISPNASQADIKKAYRKKAKEHHPNINDPEASRKFQEMASAYDILNDPDSRSAYDAGGMAGLRGGGSAGMDDIFSQFFSSSSFGFEFDLGGGASRRRTKGQDSIISYDVTLEDLYNGKAVKMNMEKDVVCGACKGTGTRGNAKPKQCATCEGKGWTFVHNQVSSSRIGTTRATCHDCEGKGEKIRSKDSCKKCKGEKTVHEKTRQEIFIEKGMTDRQRIVLPGAGDQEPGLPAGDVVFVLHAAHHESFERSGNDLLTNVKITLSEALFGFSRILVTHLDGRGIKVTSPPGKILKSDDSIVLRGEGMPIYKRPDEKGDLFVVFEVEMPDEQWLKNVDRKALEALLPPKKTDLDPQPEIVDAVDFEESDIVDFGQTEDDWEDDDDDDDGDMEPECRQQLYRGCFITTGSIVTPSFLGVLDNHFIDLLNLPCLPRSIISQERRVKLGKGRPIVTDAEKLREDTRQLALNRSHYSFTTGGNIPGSRPVPDGERLLDTDFLHDFASSTSSTLSLVSPSFPPRHAVGVILYILQPMQGLAYTKAVVLDGETPNECGTPVSNFDDIPIDPALCGPARAPNHVSVEQSTIDVDNSTFSHGPQEYLPYSQGPQGDPFAQPPPAYFPVPETQARLSPPPTKRRRKEVIREMICRTCKGNDNQNSRGAPEPMLSCGECGHSGKSLSVHPSCMKNFVLTRPDILYSVKWACPDCKKCEICQKKGRGNRMLFCDLCDRGWHMYCMNPPVEDDPEGAWYCPQCVLLDQELPVTPQHDTPFQQPSSPLPHREPSVASSSRSHVASKNGRAKTRSTGKGKGKALAVITDDSEFDVEVDVERELETPIATGRPVRNKRPTKRKAAQSRNEDYSEDEVTLSARQPKRRRTDVSSATAPISTLPRLTFRLSTQQKGKGKEREEEDKGMFDDFLLPEQRDTMKTTIDGPDRQRFDRTRQLAEAKLAARVPPPPTSASEEAESSSSVLHPTRLRLAALANQTAPISGPSASPGPSTPTPLLPISGPRVKVIHIGGYDVKTWYDAPFSEEYSCIPDGKLWICEFCLKYMKSKFGYNRHRMKCKARHPPGDEIYRDGDISLFEVDGRKNKIYCQNLCLLSKMFLDHKSLFYDVEPFLFYVITQVDDDGARFIGYFSKEKCSVKDYNLSCIMTLPTRQRQGWGNFLIDFSYLLSKKEQRLGSPEKPLSSLGALGYKNYWTLSLMRYLENGPEHPRLEGDGINRDISAATSMTIEDVYNTLVQQDMITILEEDNLVAKPSPGQSIKINRRKTGGTRNNIARRLQRAMTKEEPKPKGPFVPPLRYEISWDTEKVDRALSHWESKGQLKLKPEKLKWSPYLLMRESKAEMQETAEGDKVVENEGSAADAMAVGLALFDDDVTPVDDVSPFMPTEVEASPVDLFADDIVVEKSTRARSKAKSTTPTPFQPPKKATGRRKVAKGTASVSAPILEEPTSEVDDMDVPPPSPSPTEPGSQSNGVPVPMVDTLDRPAAPTRRQNRRGAANVNGVDEESFPQSLVATMSGAYSQNGDLDSSVTVTPRRRSQQNGNANNPAPQRRRGRPKKNPPESESRRAEEEHREKAAKSNKKAAALMVTIPGTGNRVTQRTAKEGMNASPATEGATAASAPASPCPPPEPIKSPEAEVTVQVESLEPASLSEAATVSSFPGDRPVVVNGDDAEEATTVGKGEHEDDVKYEEVGTPLTSLTSRQSVPSDDTLFVVGAGVKAVGDLEEEDADADYDPDVEELEVQPSSEPLVLGQFERRAERLNDGRAIQPSMATQNEAGSMQYTITPSDSRRDGGLDGSSHQSLGQALGTHLPPSAYHPQRSSDYRISPSPSPIHPHHPHAHPHPHHPHPQNGGASSSSSFTSQTSPTMSLKRKLVDGAQQQQLSMQKRRRDAEDSVVDGFDGGQGAKHWTDDEKSKLFNWLMGPGQDDHWNSLRATKNSCLRECSIQVFGSKKTYQALKGCYERNFNLFKQIYAFESWHSHQLNGGIVSINGLSEADRLKEYERRLQGAKKAGCDVGNITARTIDHWHRVGWYQLFYTRWHGDPATTRPSVQRVGSAVNGAGPVGDDPDPVDVDDSGIDFDSNLAALSSSHEPLTFINAPPAPSPATIPPPPPPPPPIPLSPHSSHTNHTTSTAVEPHGNIALSQGMLNAFMQFLQIQTQTGKMKLDYLRRREEREEKESSQRRELERLRIEREQAEFEHTKQTANLKQKADRAIALLENPNVDPSVKAAAGDYLKKFTVLCYRLQSLYGSNPPDVRYSFFFENVPWDECGPRMNYALFAESIVAGICTLKAIDLDNETYGQGVGYVQKAGSANGQKTLKRFRNAPAAAATLFESSALERRSFGFVTRE</sequence>
<dbReference type="InterPro" id="IPR001305">
    <property type="entry name" value="HSP_DnaJ_Cys-rich_dom"/>
</dbReference>
<dbReference type="GO" id="GO:0009408">
    <property type="term" value="P:response to heat"/>
    <property type="evidence" value="ECO:0007669"/>
    <property type="project" value="InterPro"/>
</dbReference>
<feature type="region of interest" description="Disordered" evidence="16">
    <location>
        <begin position="1421"/>
        <end position="1703"/>
    </location>
</feature>
<dbReference type="InterPro" id="IPR019787">
    <property type="entry name" value="Znf_PHD-finger"/>
</dbReference>
<dbReference type="PROSITE" id="PS50016">
    <property type="entry name" value="ZF_PHD_2"/>
    <property type="match status" value="1"/>
</dbReference>
<comment type="catalytic activity">
    <reaction evidence="14">
        <text>L-lysyl-[protein] + acetyl-CoA = N(6)-acetyl-L-lysyl-[protein] + CoA + H(+)</text>
        <dbReference type="Rhea" id="RHEA:45948"/>
        <dbReference type="Rhea" id="RHEA-COMP:9752"/>
        <dbReference type="Rhea" id="RHEA-COMP:10731"/>
        <dbReference type="ChEBI" id="CHEBI:15378"/>
        <dbReference type="ChEBI" id="CHEBI:29969"/>
        <dbReference type="ChEBI" id="CHEBI:57287"/>
        <dbReference type="ChEBI" id="CHEBI:57288"/>
        <dbReference type="ChEBI" id="CHEBI:61930"/>
        <dbReference type="EC" id="2.3.1.48"/>
    </reaction>
</comment>
<dbReference type="Pfam" id="PF17772">
    <property type="entry name" value="zf-MYST"/>
    <property type="match status" value="1"/>
</dbReference>
<dbReference type="FunFam" id="2.60.260.20:FF:000003">
    <property type="entry name" value="DnaJ subfamily A member 2"/>
    <property type="match status" value="1"/>
</dbReference>
<dbReference type="Pfam" id="PF00684">
    <property type="entry name" value="DnaJ_CXXCXGXG"/>
    <property type="match status" value="1"/>
</dbReference>
<dbReference type="GeneID" id="85352647"/>
<feature type="region of interest" description="Disordered" evidence="16">
    <location>
        <begin position="775"/>
        <end position="822"/>
    </location>
</feature>
<dbReference type="PROSITE" id="PS51188">
    <property type="entry name" value="ZF_CR"/>
    <property type="match status" value="1"/>
</dbReference>
<dbReference type="GO" id="GO:0006457">
    <property type="term" value="P:protein folding"/>
    <property type="evidence" value="ECO:0007669"/>
    <property type="project" value="InterPro"/>
</dbReference>
<dbReference type="GO" id="GO:0004402">
    <property type="term" value="F:histone acetyltransferase activity"/>
    <property type="evidence" value="ECO:0007669"/>
    <property type="project" value="InterPro"/>
</dbReference>
<evidence type="ECO:0000256" key="9">
    <source>
        <dbReference type="ARBA" id="ARBA00022853"/>
    </source>
</evidence>
<feature type="domain" description="MYST-type HAT" evidence="20">
    <location>
        <begin position="1017"/>
        <end position="1347"/>
    </location>
</feature>
<evidence type="ECO:0000259" key="18">
    <source>
        <dbReference type="PROSITE" id="PS50076"/>
    </source>
</evidence>
<dbReference type="PROSITE" id="PS50076">
    <property type="entry name" value="DNAJ_2"/>
    <property type="match status" value="1"/>
</dbReference>
<feature type="domain" description="CR-type" evidence="19">
    <location>
        <begin position="132"/>
        <end position="217"/>
    </location>
</feature>
<dbReference type="SUPFAM" id="SSF46565">
    <property type="entry name" value="Chaperone J-domain"/>
    <property type="match status" value="1"/>
</dbReference>
<feature type="compositionally biased region" description="Low complexity" evidence="16">
    <location>
        <begin position="1622"/>
        <end position="1636"/>
    </location>
</feature>
<evidence type="ECO:0000256" key="16">
    <source>
        <dbReference type="SAM" id="MobiDB-lite"/>
    </source>
</evidence>
<dbReference type="SUPFAM" id="SSF57938">
    <property type="entry name" value="DnaJ/Hsp40 cysteine-rich domain"/>
    <property type="match status" value="1"/>
</dbReference>
<feature type="compositionally biased region" description="Basic and acidic residues" evidence="16">
    <location>
        <begin position="932"/>
        <end position="947"/>
    </location>
</feature>
<feature type="compositionally biased region" description="Basic and acidic residues" evidence="16">
    <location>
        <begin position="1573"/>
        <end position="1591"/>
    </location>
</feature>
<dbReference type="InterPro" id="IPR001965">
    <property type="entry name" value="Znf_PHD"/>
</dbReference>
<dbReference type="EMBL" id="JAUEPS010000001">
    <property type="protein sequence ID" value="KAK0469890.1"/>
    <property type="molecule type" value="Genomic_DNA"/>
</dbReference>
<dbReference type="GO" id="GO:0005634">
    <property type="term" value="C:nucleus"/>
    <property type="evidence" value="ECO:0007669"/>
    <property type="project" value="UniProtKB-SubCell"/>
</dbReference>
<evidence type="ECO:0000259" key="17">
    <source>
        <dbReference type="PROSITE" id="PS50016"/>
    </source>
</evidence>
<dbReference type="InterPro" id="IPR011011">
    <property type="entry name" value="Znf_FYVE_PHD"/>
</dbReference>
<evidence type="ECO:0000256" key="5">
    <source>
        <dbReference type="ARBA" id="ARBA00022723"/>
    </source>
</evidence>
<dbReference type="InterPro" id="IPR036388">
    <property type="entry name" value="WH-like_DNA-bd_sf"/>
</dbReference>
<feature type="domain" description="J" evidence="18">
    <location>
        <begin position="10"/>
        <end position="73"/>
    </location>
</feature>
<dbReference type="CDD" id="cd06257">
    <property type="entry name" value="DnaJ"/>
    <property type="match status" value="1"/>
</dbReference>
<dbReference type="InterPro" id="IPR036410">
    <property type="entry name" value="HSP_DnaJ_Cys-rich_dom_sf"/>
</dbReference>
<dbReference type="GO" id="GO:1990467">
    <property type="term" value="C:NuA3a histone acetyltransferase complex"/>
    <property type="evidence" value="ECO:0007669"/>
    <property type="project" value="TreeGrafter"/>
</dbReference>
<dbReference type="Pfam" id="PF01853">
    <property type="entry name" value="MOZ_SAS"/>
    <property type="match status" value="1"/>
</dbReference>
<proteinExistence type="inferred from homology"/>
<feature type="region of interest" description="Disordered" evidence="16">
    <location>
        <begin position="960"/>
        <end position="981"/>
    </location>
</feature>
<feature type="compositionally biased region" description="Basic residues" evidence="16">
    <location>
        <begin position="1848"/>
        <end position="1862"/>
    </location>
</feature>
<dbReference type="GO" id="GO:0005524">
    <property type="term" value="F:ATP binding"/>
    <property type="evidence" value="ECO:0007669"/>
    <property type="project" value="InterPro"/>
</dbReference>
<dbReference type="InterPro" id="IPR013083">
    <property type="entry name" value="Znf_RING/FYVE/PHD"/>
</dbReference>
<dbReference type="InterPro" id="IPR012724">
    <property type="entry name" value="DnaJ"/>
</dbReference>
<dbReference type="InterPro" id="IPR002717">
    <property type="entry name" value="HAT_MYST-type"/>
</dbReference>
<dbReference type="SUPFAM" id="SSF55729">
    <property type="entry name" value="Acyl-CoA N-acyltransferases (Nat)"/>
    <property type="match status" value="1"/>
</dbReference>
<dbReference type="Pfam" id="PF01556">
    <property type="entry name" value="DnaJ_C"/>
    <property type="match status" value="1"/>
</dbReference>
<evidence type="ECO:0000256" key="14">
    <source>
        <dbReference type="RuleBase" id="RU361211"/>
    </source>
</evidence>
<evidence type="ECO:0000256" key="10">
    <source>
        <dbReference type="ARBA" id="ARBA00022990"/>
    </source>
</evidence>
<dbReference type="PROSITE" id="PS51726">
    <property type="entry name" value="MYST_HAT"/>
    <property type="match status" value="1"/>
</dbReference>
<evidence type="ECO:0000256" key="3">
    <source>
        <dbReference type="ARBA" id="ARBA00013184"/>
    </source>
</evidence>
<feature type="compositionally biased region" description="Pro residues" evidence="16">
    <location>
        <begin position="2114"/>
        <end position="2134"/>
    </location>
</feature>
<dbReference type="Pfam" id="PF00226">
    <property type="entry name" value="DnaJ"/>
    <property type="match status" value="1"/>
</dbReference>
<accession>A0AA39U8V2</accession>
<dbReference type="GO" id="GO:0006357">
    <property type="term" value="P:regulation of transcription by RNA polymerase II"/>
    <property type="evidence" value="ECO:0007669"/>
    <property type="project" value="TreeGrafter"/>
</dbReference>
<dbReference type="InterPro" id="IPR001623">
    <property type="entry name" value="DnaJ_domain"/>
</dbReference>
<dbReference type="InterPro" id="IPR036869">
    <property type="entry name" value="J_dom_sf"/>
</dbReference>
<dbReference type="FunFam" id="3.30.60.60:FF:000001">
    <property type="entry name" value="Histone acetyltransferase"/>
    <property type="match status" value="1"/>
</dbReference>
<dbReference type="GO" id="GO:0051082">
    <property type="term" value="F:unfolded protein binding"/>
    <property type="evidence" value="ECO:0007669"/>
    <property type="project" value="InterPro"/>
</dbReference>
<dbReference type="InterPro" id="IPR016181">
    <property type="entry name" value="Acyl_CoA_acyltransferase"/>
</dbReference>
<evidence type="ECO:0000256" key="12">
    <source>
        <dbReference type="PIRSR" id="PIRSR602717-51"/>
    </source>
</evidence>
<feature type="coiled-coil region" evidence="15">
    <location>
        <begin position="2183"/>
        <end position="2220"/>
    </location>
</feature>
<comment type="caution">
    <text evidence="21">The sequence shown here is derived from an EMBL/GenBank/DDBJ whole genome shotgun (WGS) entry which is preliminary data.</text>
</comment>
<dbReference type="PANTHER" id="PTHR10615:SF161">
    <property type="entry name" value="HISTONE ACETYLTRANSFERASE KAT7"/>
    <property type="match status" value="1"/>
</dbReference>
<evidence type="ECO:0000256" key="2">
    <source>
        <dbReference type="ARBA" id="ARBA00010107"/>
    </source>
</evidence>
<organism evidence="21 22">
    <name type="scientific">Armillaria tabescens</name>
    <name type="common">Ringless honey mushroom</name>
    <name type="synonym">Agaricus tabescens</name>
    <dbReference type="NCBI Taxonomy" id="1929756"/>
    <lineage>
        <taxon>Eukaryota</taxon>
        <taxon>Fungi</taxon>
        <taxon>Dikarya</taxon>
        <taxon>Basidiomycota</taxon>
        <taxon>Agaricomycotina</taxon>
        <taxon>Agaricomycetes</taxon>
        <taxon>Agaricomycetidae</taxon>
        <taxon>Agaricales</taxon>
        <taxon>Marasmiineae</taxon>
        <taxon>Physalacriaceae</taxon>
        <taxon>Desarmillaria</taxon>
    </lineage>
</organism>
<feature type="compositionally biased region" description="Polar residues" evidence="16">
    <location>
        <begin position="1784"/>
        <end position="1801"/>
    </location>
</feature>
<feature type="zinc finger region" description="CR-type" evidence="13">
    <location>
        <begin position="132"/>
        <end position="217"/>
    </location>
</feature>
<dbReference type="Gene3D" id="3.40.630.30">
    <property type="match status" value="1"/>
</dbReference>
<dbReference type="Gene3D" id="2.10.230.10">
    <property type="entry name" value="Heat shock protein DnaJ, cysteine-rich domain"/>
    <property type="match status" value="1"/>
</dbReference>
<dbReference type="RefSeq" id="XP_060339683.1">
    <property type="nucleotide sequence ID" value="XM_060469099.1"/>
</dbReference>
<keyword evidence="4" id="KW-0808">Transferase</keyword>
<evidence type="ECO:0000256" key="13">
    <source>
        <dbReference type="PROSITE-ProRule" id="PRU00546"/>
    </source>
</evidence>